<feature type="chain" id="PRO_5025459821" evidence="1">
    <location>
        <begin position="27"/>
        <end position="132"/>
    </location>
</feature>
<dbReference type="EMBL" id="MU006301">
    <property type="protein sequence ID" value="KAF2851768.1"/>
    <property type="molecule type" value="Genomic_DNA"/>
</dbReference>
<protein>
    <submittedName>
        <fullName evidence="2">Uncharacterized protein</fullName>
    </submittedName>
</protein>
<evidence type="ECO:0000313" key="2">
    <source>
        <dbReference type="EMBL" id="KAF2851768.1"/>
    </source>
</evidence>
<evidence type="ECO:0000256" key="1">
    <source>
        <dbReference type="SAM" id="SignalP"/>
    </source>
</evidence>
<sequence>MHSSHNTCRVLLSAFILSPLITLTLALPLQSDNNALVPREPEALSTWSAGYPKLELLTQAKCTGCRDQVRACTKDCDRDAIICFGECMCEVSRLERMCREECFEYWVVYVWDGDGGSQSGISGGTPGFRDLL</sequence>
<dbReference type="AlphaFoldDB" id="A0A6A7BC80"/>
<proteinExistence type="predicted"/>
<gene>
    <name evidence="2" type="ORF">T440DRAFT_478288</name>
</gene>
<keyword evidence="1" id="KW-0732">Signal</keyword>
<organism evidence="2 3">
    <name type="scientific">Plenodomus tracheiphilus IPT5</name>
    <dbReference type="NCBI Taxonomy" id="1408161"/>
    <lineage>
        <taxon>Eukaryota</taxon>
        <taxon>Fungi</taxon>
        <taxon>Dikarya</taxon>
        <taxon>Ascomycota</taxon>
        <taxon>Pezizomycotina</taxon>
        <taxon>Dothideomycetes</taxon>
        <taxon>Pleosporomycetidae</taxon>
        <taxon>Pleosporales</taxon>
        <taxon>Pleosporineae</taxon>
        <taxon>Leptosphaeriaceae</taxon>
        <taxon>Plenodomus</taxon>
    </lineage>
</organism>
<reference evidence="2" key="1">
    <citation type="submission" date="2020-01" db="EMBL/GenBank/DDBJ databases">
        <authorList>
            <consortium name="DOE Joint Genome Institute"/>
            <person name="Haridas S."/>
            <person name="Albert R."/>
            <person name="Binder M."/>
            <person name="Bloem J."/>
            <person name="Labutti K."/>
            <person name="Salamov A."/>
            <person name="Andreopoulos B."/>
            <person name="Baker S.E."/>
            <person name="Barry K."/>
            <person name="Bills G."/>
            <person name="Bluhm B.H."/>
            <person name="Cannon C."/>
            <person name="Castanera R."/>
            <person name="Culley D.E."/>
            <person name="Daum C."/>
            <person name="Ezra D."/>
            <person name="Gonzalez J.B."/>
            <person name="Henrissat B."/>
            <person name="Kuo A."/>
            <person name="Liang C."/>
            <person name="Lipzen A."/>
            <person name="Lutzoni F."/>
            <person name="Magnuson J."/>
            <person name="Mondo S."/>
            <person name="Nolan M."/>
            <person name="Ohm R."/>
            <person name="Pangilinan J."/>
            <person name="Park H.-J."/>
            <person name="Ramirez L."/>
            <person name="Alfaro M."/>
            <person name="Sun H."/>
            <person name="Tritt A."/>
            <person name="Yoshinaga Y."/>
            <person name="Zwiers L.-H."/>
            <person name="Turgeon B.G."/>
            <person name="Goodwin S.B."/>
            <person name="Spatafora J.W."/>
            <person name="Crous P.W."/>
            <person name="Grigoriev I.V."/>
        </authorList>
    </citation>
    <scope>NUCLEOTIDE SEQUENCE</scope>
    <source>
        <strain evidence="2">IPT5</strain>
    </source>
</reference>
<dbReference type="Proteomes" id="UP000799423">
    <property type="component" value="Unassembled WGS sequence"/>
</dbReference>
<accession>A0A6A7BC80</accession>
<name>A0A6A7BC80_9PLEO</name>
<keyword evidence="3" id="KW-1185">Reference proteome</keyword>
<evidence type="ECO:0000313" key="3">
    <source>
        <dbReference type="Proteomes" id="UP000799423"/>
    </source>
</evidence>
<feature type="signal peptide" evidence="1">
    <location>
        <begin position="1"/>
        <end position="26"/>
    </location>
</feature>